<gene>
    <name evidence="5" type="ORF">QI30_08125</name>
</gene>
<evidence type="ECO:0000256" key="2">
    <source>
        <dbReference type="ARBA" id="ARBA00006966"/>
    </source>
</evidence>
<evidence type="ECO:0000256" key="1">
    <source>
        <dbReference type="ARBA" id="ARBA00001933"/>
    </source>
</evidence>
<organism evidence="5 6">
    <name type="scientific">Candidatus Kurthia intestinigallinarum</name>
    <dbReference type="NCBI Taxonomy" id="1562256"/>
    <lineage>
        <taxon>Bacteria</taxon>
        <taxon>Bacillati</taxon>
        <taxon>Bacillota</taxon>
        <taxon>Bacilli</taxon>
        <taxon>Bacillales</taxon>
        <taxon>Caryophanaceae</taxon>
        <taxon>Kurthia</taxon>
    </lineage>
</organism>
<dbReference type="GO" id="GO:0016829">
    <property type="term" value="F:lyase activity"/>
    <property type="evidence" value="ECO:0007669"/>
    <property type="project" value="InterPro"/>
</dbReference>
<evidence type="ECO:0000313" key="5">
    <source>
        <dbReference type="EMBL" id="RUS57025.1"/>
    </source>
</evidence>
<dbReference type="InterPro" id="IPR015421">
    <property type="entry name" value="PyrdxlP-dep_Trfase_major"/>
</dbReference>
<comment type="caution">
    <text evidence="5">The sequence shown here is derived from an EMBL/GenBank/DDBJ whole genome shotgun (WGS) entry which is preliminary data.</text>
</comment>
<feature type="domain" description="Aromatic amino acid beta-eliminating lyase/threonine aldolase" evidence="4">
    <location>
        <begin position="15"/>
        <end position="295"/>
    </location>
</feature>
<sequence>MLNFECDYLEGAHPRILEKLMETNMEKTSGYGQDPYTESAAQKILAACECPAGEVRFLVGGTQANATVINSILHTSEGVIAADTGHISTHEAGAIEAGGHKVLTIPQVDGKLTAAGITAYMQAFLADASHTHMPQPGMVYVSHPTEYGTLYSKAELEAIHDVCHEYDLPLFLDGARLGYGLAAVDTDVTLPVIAKNCDVFYIGGTKVGAMFGEAVVVTKANRIKHFFTTIKQNGALLAKGRMLGIQFDVLFTNDLYMDISAHAIRLAEKLKANLREKGYQFFFESPTNQQFVILENSAMQALSEKAKFSVWEPFDDTHTVVRFATSWATEEQDLDDLLALL</sequence>
<dbReference type="GO" id="GO:0006520">
    <property type="term" value="P:amino acid metabolic process"/>
    <property type="evidence" value="ECO:0007669"/>
    <property type="project" value="InterPro"/>
</dbReference>
<dbReference type="Proteomes" id="UP000288623">
    <property type="component" value="Unassembled WGS sequence"/>
</dbReference>
<evidence type="ECO:0000256" key="3">
    <source>
        <dbReference type="ARBA" id="ARBA00022898"/>
    </source>
</evidence>
<comment type="similarity">
    <text evidence="2">Belongs to the threonine aldolase family.</text>
</comment>
<dbReference type="Gene3D" id="3.90.1150.10">
    <property type="entry name" value="Aspartate Aminotransferase, domain 1"/>
    <property type="match status" value="1"/>
</dbReference>
<reference evidence="5 6" key="1">
    <citation type="submission" date="2014-11" db="EMBL/GenBank/DDBJ databases">
        <title>Genome sequence and analysis of novel Kurthia sp.</title>
        <authorList>
            <person name="Lawson J.N."/>
            <person name="Gonzalez J.E."/>
            <person name="Rinauldi L."/>
            <person name="Xuan Z."/>
            <person name="Firman A."/>
            <person name="Shaddox L."/>
            <person name="Trudeau A."/>
            <person name="Shah S."/>
            <person name="Reiman D."/>
        </authorList>
    </citation>
    <scope>NUCLEOTIDE SEQUENCE [LARGE SCALE GENOMIC DNA]</scope>
    <source>
        <strain evidence="5 6">3B1D</strain>
    </source>
</reference>
<dbReference type="PANTHER" id="PTHR48097">
    <property type="entry name" value="L-THREONINE ALDOLASE-RELATED"/>
    <property type="match status" value="1"/>
</dbReference>
<dbReference type="Pfam" id="PF01212">
    <property type="entry name" value="Beta_elim_lyase"/>
    <property type="match status" value="1"/>
</dbReference>
<comment type="cofactor">
    <cofactor evidence="1">
        <name>pyridoxal 5'-phosphate</name>
        <dbReference type="ChEBI" id="CHEBI:597326"/>
    </cofactor>
</comment>
<dbReference type="AlphaFoldDB" id="A0A433RUR4"/>
<name>A0A433RUR4_9BACL</name>
<dbReference type="OrthoDB" id="9774495at2"/>
<dbReference type="Gene3D" id="3.40.640.10">
    <property type="entry name" value="Type I PLP-dependent aspartate aminotransferase-like (Major domain)"/>
    <property type="match status" value="1"/>
</dbReference>
<dbReference type="SUPFAM" id="SSF53383">
    <property type="entry name" value="PLP-dependent transferases"/>
    <property type="match status" value="1"/>
</dbReference>
<evidence type="ECO:0000313" key="6">
    <source>
        <dbReference type="Proteomes" id="UP000288623"/>
    </source>
</evidence>
<accession>A0A433RUR4</accession>
<dbReference type="InterPro" id="IPR015424">
    <property type="entry name" value="PyrdxlP-dep_Trfase"/>
</dbReference>
<dbReference type="EMBL" id="JTFC01000029">
    <property type="protein sequence ID" value="RUS57025.1"/>
    <property type="molecule type" value="Genomic_DNA"/>
</dbReference>
<dbReference type="InterPro" id="IPR001597">
    <property type="entry name" value="ArAA_b-elim_lyase/Thr_aldolase"/>
</dbReference>
<protein>
    <submittedName>
        <fullName evidence="5">Threonine aldolase</fullName>
    </submittedName>
</protein>
<proteinExistence type="inferred from homology"/>
<dbReference type="InterPro" id="IPR015422">
    <property type="entry name" value="PyrdxlP-dep_Trfase_small"/>
</dbReference>
<keyword evidence="6" id="KW-1185">Reference proteome</keyword>
<dbReference type="PANTHER" id="PTHR48097:SF5">
    <property type="entry name" value="LOW SPECIFICITY L-THREONINE ALDOLASE"/>
    <property type="match status" value="1"/>
</dbReference>
<keyword evidence="3" id="KW-0663">Pyridoxal phosphate</keyword>
<evidence type="ECO:0000259" key="4">
    <source>
        <dbReference type="Pfam" id="PF01212"/>
    </source>
</evidence>
<dbReference type="RefSeq" id="WP_126990444.1">
    <property type="nucleotide sequence ID" value="NZ_JTFC01000029.1"/>
</dbReference>